<evidence type="ECO:0000313" key="2">
    <source>
        <dbReference type="Proteomes" id="UP000178894"/>
    </source>
</evidence>
<proteinExistence type="predicted"/>
<sequence length="83" mass="9282">MTITYGGKTVKGVSISDWLASVAAVDCGEFGLVYKNDSLEYRVIASHKLEACVESVKRSIERKNINLQTRIIHSDDAYKLFEV</sequence>
<dbReference type="EMBL" id="MFIQ01000003">
    <property type="protein sequence ID" value="OGF93814.1"/>
    <property type="molecule type" value="Genomic_DNA"/>
</dbReference>
<dbReference type="AlphaFoldDB" id="A0A1F5Y0Z3"/>
<gene>
    <name evidence="1" type="ORF">A3G54_02345</name>
</gene>
<organism evidence="1 2">
    <name type="scientific">Candidatus Giovannonibacteria bacterium RIFCSPLOWO2_12_FULL_44_15</name>
    <dbReference type="NCBI Taxonomy" id="1798364"/>
    <lineage>
        <taxon>Bacteria</taxon>
        <taxon>Candidatus Giovannoniibacteriota</taxon>
    </lineage>
</organism>
<name>A0A1F5Y0Z3_9BACT</name>
<evidence type="ECO:0000313" key="1">
    <source>
        <dbReference type="EMBL" id="OGF93814.1"/>
    </source>
</evidence>
<protein>
    <submittedName>
        <fullName evidence="1">Uncharacterized protein</fullName>
    </submittedName>
</protein>
<comment type="caution">
    <text evidence="1">The sequence shown here is derived from an EMBL/GenBank/DDBJ whole genome shotgun (WGS) entry which is preliminary data.</text>
</comment>
<accession>A0A1F5Y0Z3</accession>
<dbReference type="Proteomes" id="UP000178894">
    <property type="component" value="Unassembled WGS sequence"/>
</dbReference>
<reference evidence="1 2" key="1">
    <citation type="journal article" date="2016" name="Nat. Commun.">
        <title>Thousands of microbial genomes shed light on interconnected biogeochemical processes in an aquifer system.</title>
        <authorList>
            <person name="Anantharaman K."/>
            <person name="Brown C.T."/>
            <person name="Hug L.A."/>
            <person name="Sharon I."/>
            <person name="Castelle C.J."/>
            <person name="Probst A.J."/>
            <person name="Thomas B.C."/>
            <person name="Singh A."/>
            <person name="Wilkins M.J."/>
            <person name="Karaoz U."/>
            <person name="Brodie E.L."/>
            <person name="Williams K.H."/>
            <person name="Hubbard S.S."/>
            <person name="Banfield J.F."/>
        </authorList>
    </citation>
    <scope>NUCLEOTIDE SEQUENCE [LARGE SCALE GENOMIC DNA]</scope>
</reference>